<dbReference type="EMBL" id="KJ605395">
    <property type="protein sequence ID" value="AIU93605.1"/>
    <property type="molecule type" value="Genomic_DNA"/>
</dbReference>
<feature type="domain" description="Glutamate/phenylalanine/leucine/valine/L-tryptophan dehydrogenase dimerisation" evidence="4">
    <location>
        <begin position="28"/>
        <end position="129"/>
    </location>
</feature>
<keyword evidence="3" id="KW-0520">NAD</keyword>
<keyword evidence="2" id="KW-0560">Oxidoreductase</keyword>
<dbReference type="InterPro" id="IPR016211">
    <property type="entry name" value="Glu/Phe/Leu/Val/Trp_DH_bac/arc"/>
</dbReference>
<evidence type="ECO:0000256" key="1">
    <source>
        <dbReference type="ARBA" id="ARBA00006382"/>
    </source>
</evidence>
<dbReference type="PANTHER" id="PTHR42722:SF1">
    <property type="entry name" value="VALINE DEHYDROGENASE"/>
    <property type="match status" value="1"/>
</dbReference>
<dbReference type="Pfam" id="PF02812">
    <property type="entry name" value="ELFV_dehydrog_N"/>
    <property type="match status" value="1"/>
</dbReference>
<organism evidence="5">
    <name type="scientific">Rhodococcus sp. NS1</name>
    <dbReference type="NCBI Taxonomy" id="402236"/>
    <lineage>
        <taxon>Bacteria</taxon>
        <taxon>Bacillati</taxon>
        <taxon>Actinomycetota</taxon>
        <taxon>Actinomycetes</taxon>
        <taxon>Mycobacteriales</taxon>
        <taxon>Nocardiaceae</taxon>
        <taxon>Rhodococcus</taxon>
    </lineage>
</organism>
<reference evidence="5" key="1">
    <citation type="submission" date="2014-03" db="EMBL/GenBank/DDBJ databases">
        <authorList>
            <person name="Zhang G."/>
            <person name="Zhu L."/>
            <person name="Fang P."/>
        </authorList>
    </citation>
    <scope>NUCLEOTIDE SEQUENCE</scope>
    <source>
        <strain evidence="5">NS1</strain>
        <plasmid evidence="5">pNSL1</plasmid>
    </source>
</reference>
<dbReference type="GO" id="GO:0006520">
    <property type="term" value="P:amino acid metabolic process"/>
    <property type="evidence" value="ECO:0007669"/>
    <property type="project" value="InterPro"/>
</dbReference>
<evidence type="ECO:0000313" key="5">
    <source>
        <dbReference type="EMBL" id="AIU93605.1"/>
    </source>
</evidence>
<dbReference type="AlphaFoldDB" id="A0A097SQ04"/>
<evidence type="ECO:0000256" key="2">
    <source>
        <dbReference type="ARBA" id="ARBA00023002"/>
    </source>
</evidence>
<evidence type="ECO:0000259" key="4">
    <source>
        <dbReference type="Pfam" id="PF02812"/>
    </source>
</evidence>
<sequence length="132" mass="13752">MSLEATLELDGELTAIRHDPVTGATFVIGVHSTQLGPAAGGTTAAHYSSIAEAIADVGKLANAMPLKMAVNNLPMGGGKSVIALPAPRSEIDGSTWRRILGLHAENINKLGGQYFTGHEVNTSAEDMDTLTR</sequence>
<dbReference type="InterPro" id="IPR006097">
    <property type="entry name" value="Glu/Leu/Phe/Val/Trp_DH_dimer"/>
</dbReference>
<keyword evidence="5" id="KW-0614">Plasmid</keyword>
<comment type="similarity">
    <text evidence="1">Belongs to the Glu/Leu/Phe/Val dehydrogenases family.</text>
</comment>
<accession>A0A097SQ04</accession>
<gene>
    <name evidence="5" type="ORF">LRS1606.171</name>
</gene>
<name>A0A097SQ04_9NOCA</name>
<evidence type="ECO:0000256" key="3">
    <source>
        <dbReference type="ARBA" id="ARBA00023027"/>
    </source>
</evidence>
<proteinExistence type="inferred from homology"/>
<dbReference type="InterPro" id="IPR046346">
    <property type="entry name" value="Aminoacid_DH-like_N_sf"/>
</dbReference>
<protein>
    <recommendedName>
        <fullName evidence="4">Glutamate/phenylalanine/leucine/valine/L-tryptophan dehydrogenase dimerisation domain-containing protein</fullName>
    </recommendedName>
</protein>
<dbReference type="PANTHER" id="PTHR42722">
    <property type="entry name" value="LEUCINE DEHYDROGENASE"/>
    <property type="match status" value="1"/>
</dbReference>
<geneLocation type="plasmid" evidence="5">
    <name>pNSL1</name>
</geneLocation>
<dbReference type="SUPFAM" id="SSF53223">
    <property type="entry name" value="Aminoacid dehydrogenase-like, N-terminal domain"/>
    <property type="match status" value="1"/>
</dbReference>
<dbReference type="GO" id="GO:0016639">
    <property type="term" value="F:oxidoreductase activity, acting on the CH-NH2 group of donors, NAD or NADP as acceptor"/>
    <property type="evidence" value="ECO:0007669"/>
    <property type="project" value="InterPro"/>
</dbReference>
<dbReference type="Gene3D" id="3.40.50.10860">
    <property type="entry name" value="Leucine Dehydrogenase, chain A, domain 1"/>
    <property type="match status" value="1"/>
</dbReference>